<evidence type="ECO:0000256" key="1">
    <source>
        <dbReference type="ARBA" id="ARBA00002663"/>
    </source>
</evidence>
<dbReference type="InterPro" id="IPR020568">
    <property type="entry name" value="Ribosomal_Su5_D2-typ_SF"/>
</dbReference>
<dbReference type="PANTHER" id="PTHR33992:SF1">
    <property type="entry name" value="RIBONUCLEASE P PROTEIN COMPONENT"/>
    <property type="match status" value="1"/>
</dbReference>
<dbReference type="GO" id="GO:0000049">
    <property type="term" value="F:tRNA binding"/>
    <property type="evidence" value="ECO:0007669"/>
    <property type="project" value="UniProtKB-UniRule"/>
</dbReference>
<comment type="subunit">
    <text evidence="7">Consists of a catalytic RNA component (M1 or rnpB) and a protein subunit.</text>
</comment>
<comment type="similarity">
    <text evidence="7">Belongs to the RnpA family.</text>
</comment>
<accession>A0A927HM34</accession>
<keyword evidence="5 7" id="KW-0378">Hydrolase</keyword>
<gene>
    <name evidence="7 9" type="primary">rnpA</name>
    <name evidence="9" type="ORF">IE983_15620</name>
</gene>
<evidence type="ECO:0000256" key="4">
    <source>
        <dbReference type="ARBA" id="ARBA00022759"/>
    </source>
</evidence>
<dbReference type="Pfam" id="PF00825">
    <property type="entry name" value="Ribonuclease_P"/>
    <property type="match status" value="1"/>
</dbReference>
<evidence type="ECO:0000256" key="8">
    <source>
        <dbReference type="NCBIfam" id="TIGR00188"/>
    </source>
</evidence>
<comment type="caution">
    <text evidence="9">The sequence shown here is derived from an EMBL/GenBank/DDBJ whole genome shotgun (WGS) entry which is preliminary data.</text>
</comment>
<name>A0A927HM34_9ENTR</name>
<dbReference type="InterPro" id="IPR000100">
    <property type="entry name" value="RNase_P"/>
</dbReference>
<dbReference type="FunFam" id="3.30.230.10:FF:000016">
    <property type="entry name" value="Ribonuclease P protein component"/>
    <property type="match status" value="1"/>
</dbReference>
<evidence type="ECO:0000313" key="10">
    <source>
        <dbReference type="Proteomes" id="UP000655273"/>
    </source>
</evidence>
<dbReference type="PROSITE" id="PS00648">
    <property type="entry name" value="RIBONUCLEASE_P"/>
    <property type="match status" value="1"/>
</dbReference>
<dbReference type="AlphaFoldDB" id="A0A927HM34"/>
<dbReference type="PANTHER" id="PTHR33992">
    <property type="entry name" value="RIBONUCLEASE P PROTEIN COMPONENT"/>
    <property type="match status" value="1"/>
</dbReference>
<keyword evidence="2 7" id="KW-0819">tRNA processing</keyword>
<dbReference type="Proteomes" id="UP000655273">
    <property type="component" value="Unassembled WGS sequence"/>
</dbReference>
<evidence type="ECO:0000256" key="6">
    <source>
        <dbReference type="ARBA" id="ARBA00022884"/>
    </source>
</evidence>
<dbReference type="HAMAP" id="MF_00227">
    <property type="entry name" value="RNase_P"/>
    <property type="match status" value="1"/>
</dbReference>
<keyword evidence="4 7" id="KW-0255">Endonuclease</keyword>
<reference evidence="9" key="1">
    <citation type="submission" date="2020-07" db="EMBL/GenBank/DDBJ databases">
        <title>Clinical and genomic characterization of carbapenemase-producing Enterobacterales causing secondary infections during the COVID-19 crisis at a New York City hospital.</title>
        <authorList>
            <person name="Gomez-Simmonds A."/>
            <person name="Annavajhala M.K."/>
            <person name="Uhlemann A.-C."/>
        </authorList>
    </citation>
    <scope>NUCLEOTIDE SEQUENCE</scope>
    <source>
        <strain evidence="9">NK1396</strain>
    </source>
</reference>
<keyword evidence="6 7" id="KW-0694">RNA-binding</keyword>
<keyword evidence="3 7" id="KW-0540">Nuclease</keyword>
<evidence type="ECO:0000256" key="3">
    <source>
        <dbReference type="ARBA" id="ARBA00022722"/>
    </source>
</evidence>
<dbReference type="InterPro" id="IPR014721">
    <property type="entry name" value="Ribsml_uS5_D2-typ_fold_subgr"/>
</dbReference>
<dbReference type="SUPFAM" id="SSF54211">
    <property type="entry name" value="Ribosomal protein S5 domain 2-like"/>
    <property type="match status" value="1"/>
</dbReference>
<comment type="catalytic activity">
    <reaction evidence="7">
        <text>Endonucleolytic cleavage of RNA, removing 5'-extranucleotides from tRNA precursor.</text>
        <dbReference type="EC" id="3.1.26.5"/>
    </reaction>
</comment>
<sequence length="137" mass="15784">MKLTPEWLSSHFPRELRLLTPTHFTFVFQQPQRAGTPQITILGRQNSLGHPRIGLTVAKKNVKRAHERNRIKRLTRESFRLRQHELPSMDFVVVAKKGVADLDNRALSEALEKLWRRHCRPRLAGPDSPHSGLSTPD</sequence>
<dbReference type="GO" id="GO:0030677">
    <property type="term" value="C:ribonuclease P complex"/>
    <property type="evidence" value="ECO:0007669"/>
    <property type="project" value="TreeGrafter"/>
</dbReference>
<dbReference type="InterPro" id="IPR020539">
    <property type="entry name" value="RNase_P_CS"/>
</dbReference>
<dbReference type="Gene3D" id="3.30.230.10">
    <property type="match status" value="1"/>
</dbReference>
<dbReference type="NCBIfam" id="TIGR00188">
    <property type="entry name" value="rnpA"/>
    <property type="match status" value="1"/>
</dbReference>
<organism evidence="9 10">
    <name type="scientific">Enterobacter hormaechei</name>
    <dbReference type="NCBI Taxonomy" id="158836"/>
    <lineage>
        <taxon>Bacteria</taxon>
        <taxon>Pseudomonadati</taxon>
        <taxon>Pseudomonadota</taxon>
        <taxon>Gammaproteobacteria</taxon>
        <taxon>Enterobacterales</taxon>
        <taxon>Enterobacteriaceae</taxon>
        <taxon>Enterobacter</taxon>
        <taxon>Enterobacter cloacae complex</taxon>
    </lineage>
</organism>
<comment type="function">
    <text evidence="1 7">RNaseP catalyzes the removal of the 5'-leader sequence from pre-tRNA to produce the mature 5'-terminus. It can also cleave other RNA substrates such as 4.5S RNA. The protein component plays an auxiliary but essential role in vivo by binding to the 5'-leader sequence and broadening the substrate specificity of the ribozyme.</text>
</comment>
<dbReference type="EC" id="3.1.26.5" evidence="7 8"/>
<protein>
    <recommendedName>
        <fullName evidence="7 8">Ribonuclease P protein component</fullName>
        <shortName evidence="7">RNase P protein</shortName>
        <shortName evidence="7">RNaseP protein</shortName>
        <ecNumber evidence="7 8">3.1.26.5</ecNumber>
    </recommendedName>
    <alternativeName>
        <fullName evidence="7">Protein C5</fullName>
    </alternativeName>
</protein>
<proteinExistence type="inferred from homology"/>
<dbReference type="GO" id="GO:0042781">
    <property type="term" value="F:3'-tRNA processing endoribonuclease activity"/>
    <property type="evidence" value="ECO:0007669"/>
    <property type="project" value="TreeGrafter"/>
</dbReference>
<dbReference type="GO" id="GO:0004526">
    <property type="term" value="F:ribonuclease P activity"/>
    <property type="evidence" value="ECO:0007669"/>
    <property type="project" value="UniProtKB-UniRule"/>
</dbReference>
<evidence type="ECO:0000256" key="5">
    <source>
        <dbReference type="ARBA" id="ARBA00022801"/>
    </source>
</evidence>
<dbReference type="EMBL" id="JACXTA010000001">
    <property type="protein sequence ID" value="MBD3707116.1"/>
    <property type="molecule type" value="Genomic_DNA"/>
</dbReference>
<evidence type="ECO:0000256" key="2">
    <source>
        <dbReference type="ARBA" id="ARBA00022694"/>
    </source>
</evidence>
<evidence type="ECO:0000256" key="7">
    <source>
        <dbReference type="HAMAP-Rule" id="MF_00227"/>
    </source>
</evidence>
<dbReference type="GO" id="GO:0001682">
    <property type="term" value="P:tRNA 5'-leader removal"/>
    <property type="evidence" value="ECO:0007669"/>
    <property type="project" value="UniProtKB-UniRule"/>
</dbReference>
<evidence type="ECO:0000313" key="9">
    <source>
        <dbReference type="EMBL" id="MBD3707116.1"/>
    </source>
</evidence>